<dbReference type="Gene3D" id="3.40.30.10">
    <property type="entry name" value="Glutaredoxin"/>
    <property type="match status" value="1"/>
</dbReference>
<organism evidence="1 2">
    <name type="scientific">Alienimonas chondri</name>
    <dbReference type="NCBI Taxonomy" id="2681879"/>
    <lineage>
        <taxon>Bacteria</taxon>
        <taxon>Pseudomonadati</taxon>
        <taxon>Planctomycetota</taxon>
        <taxon>Planctomycetia</taxon>
        <taxon>Planctomycetales</taxon>
        <taxon>Planctomycetaceae</taxon>
        <taxon>Alienimonas</taxon>
    </lineage>
</organism>
<dbReference type="InterPro" id="IPR036249">
    <property type="entry name" value="Thioredoxin-like_sf"/>
</dbReference>
<name>A0ABX1VET3_9PLAN</name>
<evidence type="ECO:0008006" key="3">
    <source>
        <dbReference type="Google" id="ProtNLM"/>
    </source>
</evidence>
<evidence type="ECO:0000313" key="1">
    <source>
        <dbReference type="EMBL" id="NNJ26298.1"/>
    </source>
</evidence>
<proteinExistence type="predicted"/>
<keyword evidence="2" id="KW-1185">Reference proteome</keyword>
<sequence length="213" mass="21980">MSRFAAVVALPLVFVCWFSVVADGVSRLWDYSSAPGQAAIAADSFPNGTTFEPAGPDGRLLMFLHPKCPCSRASVSELARILSAADAPPDTVAVFFTPADAGPEWPRTDLWRAAAAIPQVSCIADPGGRLADQFGAATSGTSLYYDGEGRRTFSGGVTAGRGHCGDSLGGEALLAALNGVPHGDAAVYGCSLQTPTHAPRSQLVRADTNGAQQ</sequence>
<evidence type="ECO:0000313" key="2">
    <source>
        <dbReference type="Proteomes" id="UP000609651"/>
    </source>
</evidence>
<comment type="caution">
    <text evidence="1">The sequence shown here is derived from an EMBL/GenBank/DDBJ whole genome shotgun (WGS) entry which is preliminary data.</text>
</comment>
<dbReference type="SUPFAM" id="SSF52833">
    <property type="entry name" value="Thioredoxin-like"/>
    <property type="match status" value="1"/>
</dbReference>
<dbReference type="EMBL" id="WTPX01000071">
    <property type="protein sequence ID" value="NNJ26298.1"/>
    <property type="molecule type" value="Genomic_DNA"/>
</dbReference>
<dbReference type="Proteomes" id="UP000609651">
    <property type="component" value="Unassembled WGS sequence"/>
</dbReference>
<accession>A0ABX1VET3</accession>
<protein>
    <recommendedName>
        <fullName evidence="3">RedB protein</fullName>
    </recommendedName>
</protein>
<dbReference type="RefSeq" id="WP_171187196.1">
    <property type="nucleotide sequence ID" value="NZ_WTPX01000071.1"/>
</dbReference>
<gene>
    <name evidence="1" type="ORF">LzC2_23800</name>
</gene>
<reference evidence="1 2" key="1">
    <citation type="journal article" date="2020" name="Syst. Appl. Microbiol.">
        <title>Alienimonas chondri sp. nov., a novel planctomycete isolated from the biofilm of the red alga Chondrus crispus.</title>
        <authorList>
            <person name="Vitorino I."/>
            <person name="Albuquerque L."/>
            <person name="Wiegand S."/>
            <person name="Kallscheuer N."/>
            <person name="da Costa M.S."/>
            <person name="Lobo-da-Cunha A."/>
            <person name="Jogler C."/>
            <person name="Lage O.M."/>
        </authorList>
    </citation>
    <scope>NUCLEOTIDE SEQUENCE [LARGE SCALE GENOMIC DNA]</scope>
    <source>
        <strain evidence="1 2">LzC2</strain>
    </source>
</reference>